<dbReference type="AlphaFoldDB" id="V7DIH8"/>
<gene>
    <name evidence="1" type="ORF">O164_01815</name>
</gene>
<sequence length="29" mass="3685">MFQRNIHTIDANFIKTTMHQHERRYARRI</sequence>
<dbReference type="Proteomes" id="UP000018511">
    <property type="component" value="Unassembled WGS sequence"/>
</dbReference>
<organism evidence="1 2">
    <name type="scientific">Pseudomonas taiwanensis SJ9</name>
    <dbReference type="NCBI Taxonomy" id="1388762"/>
    <lineage>
        <taxon>Bacteria</taxon>
        <taxon>Pseudomonadati</taxon>
        <taxon>Pseudomonadota</taxon>
        <taxon>Gammaproteobacteria</taxon>
        <taxon>Pseudomonadales</taxon>
        <taxon>Pseudomonadaceae</taxon>
        <taxon>Pseudomonas</taxon>
    </lineage>
</organism>
<accession>V7DIH8</accession>
<protein>
    <submittedName>
        <fullName evidence="1">Uncharacterized protein</fullName>
    </submittedName>
</protein>
<name>V7DIH8_9PSED</name>
<dbReference type="EMBL" id="AXUP01000012">
    <property type="protein sequence ID" value="ESW41186.1"/>
    <property type="molecule type" value="Genomic_DNA"/>
</dbReference>
<proteinExistence type="predicted"/>
<reference evidence="1 2" key="1">
    <citation type="submission" date="2013-10" db="EMBL/GenBank/DDBJ databases">
        <title>Whole Genome Shotgun Sequence of Pseudomonas taiwanensis SJ9.</title>
        <authorList>
            <person name="Hong S.-J."/>
            <person name="Shin J.-H."/>
        </authorList>
    </citation>
    <scope>NUCLEOTIDE SEQUENCE [LARGE SCALE GENOMIC DNA]</scope>
    <source>
        <strain evidence="1 2">SJ9</strain>
    </source>
</reference>
<evidence type="ECO:0000313" key="2">
    <source>
        <dbReference type="Proteomes" id="UP000018511"/>
    </source>
</evidence>
<evidence type="ECO:0000313" key="1">
    <source>
        <dbReference type="EMBL" id="ESW41186.1"/>
    </source>
</evidence>
<comment type="caution">
    <text evidence="1">The sequence shown here is derived from an EMBL/GenBank/DDBJ whole genome shotgun (WGS) entry which is preliminary data.</text>
</comment>